<accession>A0A9X2E5D8</accession>
<proteinExistence type="predicted"/>
<name>A0A9X2E5D8_9NOCA</name>
<keyword evidence="2" id="KW-1185">Reference proteome</keyword>
<reference evidence="1" key="1">
    <citation type="submission" date="2022-06" db="EMBL/GenBank/DDBJ databases">
        <title>Novel species in genus nocardia.</title>
        <authorList>
            <person name="Li F."/>
        </authorList>
    </citation>
    <scope>NUCLEOTIDE SEQUENCE</scope>
    <source>
        <strain evidence="1">CDC141</strain>
    </source>
</reference>
<organism evidence="1 2">
    <name type="scientific">Nocardia pulmonis</name>
    <dbReference type="NCBI Taxonomy" id="2951408"/>
    <lineage>
        <taxon>Bacteria</taxon>
        <taxon>Bacillati</taxon>
        <taxon>Actinomycetota</taxon>
        <taxon>Actinomycetes</taxon>
        <taxon>Mycobacteriales</taxon>
        <taxon>Nocardiaceae</taxon>
        <taxon>Nocardia</taxon>
    </lineage>
</organism>
<evidence type="ECO:0000313" key="1">
    <source>
        <dbReference type="EMBL" id="MCM6774554.1"/>
    </source>
</evidence>
<dbReference type="Proteomes" id="UP001139157">
    <property type="component" value="Unassembled WGS sequence"/>
</dbReference>
<sequence>MKRLRDIRQLKDSAAAWMHDAMDAWSDDKYEKVAVLAPLAVEHLGKALLWRTNPVLVVPLLPEAEASLVKLATAPSLADPKLRTIGLRLLLSRIEAATGALPLNAERRTRMVEVRNGATHVAAAITSRHVLIDSLTVCNVFLERLGLDPLNFYREHLNNVTQLVAQGRSEVEHRVAAKRARARKELDKLAERLSLELFEELTDRMVEDARRLRELPLDGWAITQYCPECGRPGSLAGAIEVDPQVEVAHEPGVETPYASVAGYEVTMSPDRFACSVCRLALEGTQELAAAGMPASAFGIDPGDLGPEFDPAEEAAQRYDFDNY</sequence>
<protein>
    <submittedName>
        <fullName evidence="1">Uncharacterized protein</fullName>
    </submittedName>
</protein>
<gene>
    <name evidence="1" type="ORF">NDR86_13830</name>
</gene>
<dbReference type="EMBL" id="JAMRXG010000005">
    <property type="protein sequence ID" value="MCM6774554.1"/>
    <property type="molecule type" value="Genomic_DNA"/>
</dbReference>
<dbReference type="AlphaFoldDB" id="A0A9X2E5D8"/>
<dbReference type="RefSeq" id="WP_251912262.1">
    <property type="nucleotide sequence ID" value="NZ_JAMRXG010000005.1"/>
</dbReference>
<comment type="caution">
    <text evidence="1">The sequence shown here is derived from an EMBL/GenBank/DDBJ whole genome shotgun (WGS) entry which is preliminary data.</text>
</comment>
<evidence type="ECO:0000313" key="2">
    <source>
        <dbReference type="Proteomes" id="UP001139157"/>
    </source>
</evidence>